<sequence>SPIPTGHPRSPIHATWPPAAGCCYAPSTVNVSVACLDAQIHTQTTSSKRLDTRQLESTEAKISNTRPRCTTETQPIRLIFIS</sequence>
<evidence type="ECO:0000313" key="3">
    <source>
        <dbReference type="Proteomes" id="UP000015106"/>
    </source>
</evidence>
<keyword evidence="3" id="KW-1185">Reference proteome</keyword>
<reference evidence="3" key="1">
    <citation type="journal article" date="2013" name="Nature">
        <title>Draft genome of the wheat A-genome progenitor Triticum urartu.</title>
        <authorList>
            <person name="Ling H.Q."/>
            <person name="Zhao S."/>
            <person name="Liu D."/>
            <person name="Wang J."/>
            <person name="Sun H."/>
            <person name="Zhang C."/>
            <person name="Fan H."/>
            <person name="Li D."/>
            <person name="Dong L."/>
            <person name="Tao Y."/>
            <person name="Gao C."/>
            <person name="Wu H."/>
            <person name="Li Y."/>
            <person name="Cui Y."/>
            <person name="Guo X."/>
            <person name="Zheng S."/>
            <person name="Wang B."/>
            <person name="Yu K."/>
            <person name="Liang Q."/>
            <person name="Yang W."/>
            <person name="Lou X."/>
            <person name="Chen J."/>
            <person name="Feng M."/>
            <person name="Jian J."/>
            <person name="Zhang X."/>
            <person name="Luo G."/>
            <person name="Jiang Y."/>
            <person name="Liu J."/>
            <person name="Wang Z."/>
            <person name="Sha Y."/>
            <person name="Zhang B."/>
            <person name="Wu H."/>
            <person name="Tang D."/>
            <person name="Shen Q."/>
            <person name="Xue P."/>
            <person name="Zou S."/>
            <person name="Wang X."/>
            <person name="Liu X."/>
            <person name="Wang F."/>
            <person name="Yang Y."/>
            <person name="An X."/>
            <person name="Dong Z."/>
            <person name="Zhang K."/>
            <person name="Zhang X."/>
            <person name="Luo M.C."/>
            <person name="Dvorak J."/>
            <person name="Tong Y."/>
            <person name="Wang J."/>
            <person name="Yang H."/>
            <person name="Li Z."/>
            <person name="Wang D."/>
            <person name="Zhang A."/>
            <person name="Wang J."/>
        </authorList>
    </citation>
    <scope>NUCLEOTIDE SEQUENCE</scope>
    <source>
        <strain evidence="3">cv. G1812</strain>
    </source>
</reference>
<protein>
    <submittedName>
        <fullName evidence="2">Uncharacterized protein</fullName>
    </submittedName>
</protein>
<evidence type="ECO:0000256" key="1">
    <source>
        <dbReference type="SAM" id="MobiDB-lite"/>
    </source>
</evidence>
<reference evidence="2" key="3">
    <citation type="submission" date="2022-06" db="UniProtKB">
        <authorList>
            <consortium name="EnsemblPlants"/>
        </authorList>
    </citation>
    <scope>IDENTIFICATION</scope>
</reference>
<proteinExistence type="predicted"/>
<accession>A0A8R7UT17</accession>
<organism evidence="2 3">
    <name type="scientific">Triticum urartu</name>
    <name type="common">Red wild einkorn</name>
    <name type="synonym">Crithodium urartu</name>
    <dbReference type="NCBI Taxonomy" id="4572"/>
    <lineage>
        <taxon>Eukaryota</taxon>
        <taxon>Viridiplantae</taxon>
        <taxon>Streptophyta</taxon>
        <taxon>Embryophyta</taxon>
        <taxon>Tracheophyta</taxon>
        <taxon>Spermatophyta</taxon>
        <taxon>Magnoliopsida</taxon>
        <taxon>Liliopsida</taxon>
        <taxon>Poales</taxon>
        <taxon>Poaceae</taxon>
        <taxon>BOP clade</taxon>
        <taxon>Pooideae</taxon>
        <taxon>Triticodae</taxon>
        <taxon>Triticeae</taxon>
        <taxon>Triticinae</taxon>
        <taxon>Triticum</taxon>
    </lineage>
</organism>
<feature type="compositionally biased region" description="Basic and acidic residues" evidence="1">
    <location>
        <begin position="49"/>
        <end position="59"/>
    </location>
</feature>
<dbReference type="EnsemblPlants" id="TuG1812G0600000479.01.T01">
    <property type="protein sequence ID" value="TuG1812G0600000479.01.T01"/>
    <property type="gene ID" value="TuG1812G0600000479.01"/>
</dbReference>
<dbReference type="Gramene" id="TuG1812G0600000479.01.T01">
    <property type="protein sequence ID" value="TuG1812G0600000479.01.T01"/>
    <property type="gene ID" value="TuG1812G0600000479.01"/>
</dbReference>
<dbReference type="AlphaFoldDB" id="A0A8R7UT17"/>
<feature type="region of interest" description="Disordered" evidence="1">
    <location>
        <begin position="49"/>
        <end position="68"/>
    </location>
</feature>
<dbReference type="Proteomes" id="UP000015106">
    <property type="component" value="Chromosome 6"/>
</dbReference>
<name>A0A8R7UT17_TRIUA</name>
<reference evidence="2" key="2">
    <citation type="submission" date="2018-03" db="EMBL/GenBank/DDBJ databases">
        <title>The Triticum urartu genome reveals the dynamic nature of wheat genome evolution.</title>
        <authorList>
            <person name="Ling H."/>
            <person name="Ma B."/>
            <person name="Shi X."/>
            <person name="Liu H."/>
            <person name="Dong L."/>
            <person name="Sun H."/>
            <person name="Cao Y."/>
            <person name="Gao Q."/>
            <person name="Zheng S."/>
            <person name="Li Y."/>
            <person name="Yu Y."/>
            <person name="Du H."/>
            <person name="Qi M."/>
            <person name="Li Y."/>
            <person name="Yu H."/>
            <person name="Cui Y."/>
            <person name="Wang N."/>
            <person name="Chen C."/>
            <person name="Wu H."/>
            <person name="Zhao Y."/>
            <person name="Zhang J."/>
            <person name="Li Y."/>
            <person name="Zhou W."/>
            <person name="Zhang B."/>
            <person name="Hu W."/>
            <person name="Eijk M."/>
            <person name="Tang J."/>
            <person name="Witsenboer H."/>
            <person name="Zhao S."/>
            <person name="Li Z."/>
            <person name="Zhang A."/>
            <person name="Wang D."/>
            <person name="Liang C."/>
        </authorList>
    </citation>
    <scope>NUCLEOTIDE SEQUENCE [LARGE SCALE GENOMIC DNA]</scope>
    <source>
        <strain evidence="2">cv. G1812</strain>
    </source>
</reference>
<evidence type="ECO:0000313" key="2">
    <source>
        <dbReference type="EnsemblPlants" id="TuG1812G0600000479.01.T01"/>
    </source>
</evidence>